<evidence type="ECO:0000259" key="10">
    <source>
        <dbReference type="PROSITE" id="PS50042"/>
    </source>
</evidence>
<dbReference type="PANTHER" id="PTHR45638:SF14">
    <property type="entry name" value="CYCLIC NUCLEOTIDE-BINDING DOMAIN-CONTAINING PROTEIN"/>
    <property type="match status" value="1"/>
</dbReference>
<accession>A0A0N5CCD0</accession>
<dbReference type="Pfam" id="PF00520">
    <property type="entry name" value="Ion_trans"/>
    <property type="match status" value="1"/>
</dbReference>
<dbReference type="SMART" id="SM00100">
    <property type="entry name" value="cNMP"/>
    <property type="match status" value="1"/>
</dbReference>
<dbReference type="GO" id="GO:0017071">
    <property type="term" value="C:intracellular cyclic nucleotide activated cation channel complex"/>
    <property type="evidence" value="ECO:0007669"/>
    <property type="project" value="TreeGrafter"/>
</dbReference>
<dbReference type="CDD" id="cd00038">
    <property type="entry name" value="CAP_ED"/>
    <property type="match status" value="1"/>
</dbReference>
<keyword evidence="5" id="KW-0406">Ion transport</keyword>
<evidence type="ECO:0000313" key="11">
    <source>
        <dbReference type="Proteomes" id="UP000046392"/>
    </source>
</evidence>
<feature type="transmembrane region" description="Helical" evidence="9">
    <location>
        <begin position="217"/>
        <end position="239"/>
    </location>
</feature>
<dbReference type="GO" id="GO:0005886">
    <property type="term" value="C:plasma membrane"/>
    <property type="evidence" value="ECO:0007669"/>
    <property type="project" value="TreeGrafter"/>
</dbReference>
<dbReference type="InterPro" id="IPR018490">
    <property type="entry name" value="cNMP-bd_dom_sf"/>
</dbReference>
<proteinExistence type="predicted"/>
<dbReference type="InterPro" id="IPR050866">
    <property type="entry name" value="CNG_cation_channel"/>
</dbReference>
<feature type="transmembrane region" description="Helical" evidence="9">
    <location>
        <begin position="142"/>
        <end position="164"/>
    </location>
</feature>
<evidence type="ECO:0000256" key="5">
    <source>
        <dbReference type="ARBA" id="ARBA00023065"/>
    </source>
</evidence>
<keyword evidence="2" id="KW-0813">Transport</keyword>
<dbReference type="GO" id="GO:0030553">
    <property type="term" value="F:cGMP binding"/>
    <property type="evidence" value="ECO:0007669"/>
    <property type="project" value="TreeGrafter"/>
</dbReference>
<feature type="domain" description="Cyclic nucleotide-binding" evidence="10">
    <location>
        <begin position="509"/>
        <end position="614"/>
    </location>
</feature>
<evidence type="ECO:0000256" key="4">
    <source>
        <dbReference type="ARBA" id="ARBA00022989"/>
    </source>
</evidence>
<dbReference type="GO" id="GO:0044877">
    <property type="term" value="F:protein-containing complex binding"/>
    <property type="evidence" value="ECO:0007669"/>
    <property type="project" value="TreeGrafter"/>
</dbReference>
<dbReference type="SUPFAM" id="SSF51206">
    <property type="entry name" value="cAMP-binding domain-like"/>
    <property type="match status" value="1"/>
</dbReference>
<dbReference type="PANTHER" id="PTHR45638">
    <property type="entry name" value="CYCLIC NUCLEOTIDE-GATED CATION CHANNEL SUBUNIT A"/>
    <property type="match status" value="1"/>
</dbReference>
<evidence type="ECO:0000313" key="12">
    <source>
        <dbReference type="WBParaSite" id="SPAL_0001554000.1"/>
    </source>
</evidence>
<sequence length="715" mass="83851">MDNEDVQENTRNKPSFASIVYTTIIIKTFLKNLKKESQLERMSNYHDDLVFNVQPSSSRQNNIDNEVTLEEGNKQNNVEVNEKKTSKEVNQKIVRNISDLKINNPLPKDEKKLKINIYFKKIFKKSFYKDILFQTINRSGDFYYFWTLFVSIACFYNLILMVVFVYDNVFGDLYKIWIYGNIVCDVIFLIDIFVQSKISYLDDGIYVTNWKKISKKYIYSIPFLLDILTLIPLDIFLIIKKELTYLRLNRLLKCYRFNEYVERTSMRTGYPHAFKIFVLITICLILFHWNASFYFIISVLGGTNSEDRNDWAYTDVKNADPLFPTCDVNIDDHMGECGFNETGRDANYTLKRETYIDEMMAYWKDKMYISKYSNFTKQYTLSFYWSSLTLTTCGQQPYPNAWQENILEVMDTIIGVLVFATIVGSVGALVSTGNRDKAEYQYILDGIKFYMKYRNVEPLFQKRVIQFISYLYNEGGFTDDNKILDFLPKRLQGQIAVNLHMQTLIGVNLFKDMEPGLLYALVLKLNRVMYAPDDYLCNIGDPAREMFILKRGKLRTVDKNGNVLEVLEEGSTFGESSIIKLHGKLNNDKQTLALQSIGYSDVYILKRDDVIKILQDYPKERENLSHRIRKLFEENAEAKEKLDITDLGTTHSIEEQFEIMKEIIEDLDRRITEAYDKFDVSSSVIKKKVTKVEGMYKKSRLKIKEAYKNSLQIRF</sequence>
<dbReference type="Gene3D" id="1.10.287.70">
    <property type="match status" value="1"/>
</dbReference>
<dbReference type="InterPro" id="IPR005821">
    <property type="entry name" value="Ion_trans_dom"/>
</dbReference>
<reference evidence="12" key="1">
    <citation type="submission" date="2017-02" db="UniProtKB">
        <authorList>
            <consortium name="WormBaseParasite"/>
        </authorList>
    </citation>
    <scope>IDENTIFICATION</scope>
</reference>
<dbReference type="InterPro" id="IPR018488">
    <property type="entry name" value="cNMP-bd_CS"/>
</dbReference>
<comment type="subcellular location">
    <subcellularLocation>
        <location evidence="1">Membrane</location>
        <topology evidence="1">Multi-pass membrane protein</topology>
    </subcellularLocation>
</comment>
<dbReference type="Gene3D" id="1.10.287.630">
    <property type="entry name" value="Helix hairpin bin"/>
    <property type="match status" value="1"/>
</dbReference>
<evidence type="ECO:0000256" key="7">
    <source>
        <dbReference type="ARBA" id="ARBA00023286"/>
    </source>
</evidence>
<dbReference type="PROSITE" id="PS50042">
    <property type="entry name" value="CNMP_BINDING_3"/>
    <property type="match status" value="1"/>
</dbReference>
<keyword evidence="6 9" id="KW-0472">Membrane</keyword>
<dbReference type="PROSITE" id="PS00888">
    <property type="entry name" value="CNMP_BINDING_1"/>
    <property type="match status" value="1"/>
</dbReference>
<evidence type="ECO:0000256" key="1">
    <source>
        <dbReference type="ARBA" id="ARBA00004141"/>
    </source>
</evidence>
<feature type="transmembrane region" description="Helical" evidence="9">
    <location>
        <begin position="176"/>
        <end position="196"/>
    </location>
</feature>
<protein>
    <submittedName>
        <fullName evidence="12">Cyclic nucleotide-binding domain-containing protein</fullName>
    </submittedName>
</protein>
<feature type="transmembrane region" description="Helical" evidence="9">
    <location>
        <begin position="412"/>
        <end position="430"/>
    </location>
</feature>
<evidence type="ECO:0000256" key="9">
    <source>
        <dbReference type="SAM" id="Phobius"/>
    </source>
</evidence>
<keyword evidence="4 9" id="KW-1133">Transmembrane helix</keyword>
<evidence type="ECO:0000256" key="6">
    <source>
        <dbReference type="ARBA" id="ARBA00023136"/>
    </source>
</evidence>
<dbReference type="FunFam" id="1.10.287.630:FF:000001">
    <property type="entry name" value="Cyclic nucleotide-gated channel alpha 3"/>
    <property type="match status" value="1"/>
</dbReference>
<dbReference type="InterPro" id="IPR000595">
    <property type="entry name" value="cNMP-bd_dom"/>
</dbReference>
<evidence type="ECO:0000256" key="3">
    <source>
        <dbReference type="ARBA" id="ARBA00022692"/>
    </source>
</evidence>
<dbReference type="Gene3D" id="2.60.120.10">
    <property type="entry name" value="Jelly Rolls"/>
    <property type="match status" value="1"/>
</dbReference>
<dbReference type="GO" id="GO:0005222">
    <property type="term" value="F:intracellularly cAMP-activated cation channel activity"/>
    <property type="evidence" value="ECO:0007669"/>
    <property type="project" value="TreeGrafter"/>
</dbReference>
<dbReference type="Pfam" id="PF00027">
    <property type="entry name" value="cNMP_binding"/>
    <property type="match status" value="1"/>
</dbReference>
<organism evidence="11 12">
    <name type="scientific">Strongyloides papillosus</name>
    <name type="common">Intestinal threadworm</name>
    <dbReference type="NCBI Taxonomy" id="174720"/>
    <lineage>
        <taxon>Eukaryota</taxon>
        <taxon>Metazoa</taxon>
        <taxon>Ecdysozoa</taxon>
        <taxon>Nematoda</taxon>
        <taxon>Chromadorea</taxon>
        <taxon>Rhabditida</taxon>
        <taxon>Tylenchina</taxon>
        <taxon>Panagrolaimomorpha</taxon>
        <taxon>Strongyloidoidea</taxon>
        <taxon>Strongyloididae</taxon>
        <taxon>Strongyloides</taxon>
    </lineage>
</organism>
<dbReference type="Proteomes" id="UP000046392">
    <property type="component" value="Unplaced"/>
</dbReference>
<keyword evidence="3 9" id="KW-0812">Transmembrane</keyword>
<dbReference type="SUPFAM" id="SSF81324">
    <property type="entry name" value="Voltage-gated potassium channels"/>
    <property type="match status" value="1"/>
</dbReference>
<dbReference type="WBParaSite" id="SPAL_0001554000.1">
    <property type="protein sequence ID" value="SPAL_0001554000.1"/>
    <property type="gene ID" value="SPAL_0001554000"/>
</dbReference>
<feature type="transmembrane region" description="Helical" evidence="9">
    <location>
        <begin position="276"/>
        <end position="300"/>
    </location>
</feature>
<dbReference type="InterPro" id="IPR014710">
    <property type="entry name" value="RmlC-like_jellyroll"/>
</dbReference>
<name>A0A0N5CCD0_STREA</name>
<dbReference type="GO" id="GO:0005223">
    <property type="term" value="F:intracellularly cGMP-activated cation channel activity"/>
    <property type="evidence" value="ECO:0007669"/>
    <property type="project" value="TreeGrafter"/>
</dbReference>
<dbReference type="STRING" id="174720.A0A0N5CCD0"/>
<keyword evidence="8" id="KW-0407">Ion channel</keyword>
<evidence type="ECO:0000256" key="8">
    <source>
        <dbReference type="ARBA" id="ARBA00023303"/>
    </source>
</evidence>
<dbReference type="AlphaFoldDB" id="A0A0N5CCD0"/>
<keyword evidence="7" id="KW-1071">Ligand-gated ion channel</keyword>
<evidence type="ECO:0000256" key="2">
    <source>
        <dbReference type="ARBA" id="ARBA00022448"/>
    </source>
</evidence>
<keyword evidence="11" id="KW-1185">Reference proteome</keyword>